<dbReference type="GeneID" id="95990227"/>
<dbReference type="EMBL" id="JBBXJM010000007">
    <property type="protein sequence ID" value="KAL1405546.1"/>
    <property type="molecule type" value="Genomic_DNA"/>
</dbReference>
<accession>A0ABR3PSW9</accession>
<protein>
    <recommendedName>
        <fullName evidence="5">Hydrophobin</fullName>
    </recommendedName>
</protein>
<dbReference type="PANTHER" id="PTHR34862:SF1">
    <property type="entry name" value="SPARK DOMAIN-CONTAINING PROTEIN"/>
    <property type="match status" value="1"/>
</dbReference>
<keyword evidence="1" id="KW-0812">Transmembrane</keyword>
<keyword evidence="4" id="KW-1185">Reference proteome</keyword>
<dbReference type="RefSeq" id="XP_069205490.1">
    <property type="nucleotide sequence ID" value="XM_069357553.1"/>
</dbReference>
<sequence>MVRTSTLLTAAVAAGLASAQGLNIPGVSTQCSSGVVGLVIGPLQCMKLTGLVPVLSAEGSIIPGITSYLESLCPAGPVCTPENLQSAETTINNSCAEDKNATGTGATLLTVVDGVLNHYPEFFAGICAKNKTTNAYCVPELLQTIQNETNQDVTLEYLGGLISGNASALAALTPLATSGKVCTGCLATLYYELEKANVSATSAEASTALKGQCGNNFGSSIPSDVAAGGGGSSSASASASSASQSAASASASSSAKAAAGGVSGLIVAGVSVVSVVVGAAMVL</sequence>
<evidence type="ECO:0000256" key="1">
    <source>
        <dbReference type="SAM" id="Phobius"/>
    </source>
</evidence>
<evidence type="ECO:0000313" key="3">
    <source>
        <dbReference type="EMBL" id="KAL1405546.1"/>
    </source>
</evidence>
<evidence type="ECO:0008006" key="5">
    <source>
        <dbReference type="Google" id="ProtNLM"/>
    </source>
</evidence>
<feature type="transmembrane region" description="Helical" evidence="1">
    <location>
        <begin position="258"/>
        <end position="282"/>
    </location>
</feature>
<dbReference type="Proteomes" id="UP001565368">
    <property type="component" value="Unassembled WGS sequence"/>
</dbReference>
<reference evidence="3 4" key="1">
    <citation type="submission" date="2023-08" db="EMBL/GenBank/DDBJ databases">
        <title>Annotated Genome Sequence of Vanrija albida AlHP1.</title>
        <authorList>
            <person name="Herzog R."/>
        </authorList>
    </citation>
    <scope>NUCLEOTIDE SEQUENCE [LARGE SCALE GENOMIC DNA]</scope>
    <source>
        <strain evidence="3 4">AlHP1</strain>
    </source>
</reference>
<evidence type="ECO:0000313" key="4">
    <source>
        <dbReference type="Proteomes" id="UP001565368"/>
    </source>
</evidence>
<gene>
    <name evidence="3" type="ORF">Q8F55_009184</name>
</gene>
<name>A0ABR3PSW9_9TREE</name>
<organism evidence="3 4">
    <name type="scientific">Vanrija albida</name>
    <dbReference type="NCBI Taxonomy" id="181172"/>
    <lineage>
        <taxon>Eukaryota</taxon>
        <taxon>Fungi</taxon>
        <taxon>Dikarya</taxon>
        <taxon>Basidiomycota</taxon>
        <taxon>Agaricomycotina</taxon>
        <taxon>Tremellomycetes</taxon>
        <taxon>Trichosporonales</taxon>
        <taxon>Trichosporonaceae</taxon>
        <taxon>Vanrija</taxon>
    </lineage>
</organism>
<keyword evidence="1" id="KW-0472">Membrane</keyword>
<keyword evidence="2" id="KW-0732">Signal</keyword>
<comment type="caution">
    <text evidence="3">The sequence shown here is derived from an EMBL/GenBank/DDBJ whole genome shotgun (WGS) entry which is preliminary data.</text>
</comment>
<dbReference type="PANTHER" id="PTHR34862">
    <property type="entry name" value="SPARK DOMAIN-CONTAINING PROTEIN"/>
    <property type="match status" value="1"/>
</dbReference>
<feature type="signal peptide" evidence="2">
    <location>
        <begin position="1"/>
        <end position="19"/>
    </location>
</feature>
<evidence type="ECO:0000256" key="2">
    <source>
        <dbReference type="SAM" id="SignalP"/>
    </source>
</evidence>
<proteinExistence type="predicted"/>
<feature type="chain" id="PRO_5045598586" description="Hydrophobin" evidence="2">
    <location>
        <begin position="20"/>
        <end position="283"/>
    </location>
</feature>
<keyword evidence="1" id="KW-1133">Transmembrane helix</keyword>